<organism evidence="2 3">
    <name type="scientific">Luteolibacter soli</name>
    <dbReference type="NCBI Taxonomy" id="3135280"/>
    <lineage>
        <taxon>Bacteria</taxon>
        <taxon>Pseudomonadati</taxon>
        <taxon>Verrucomicrobiota</taxon>
        <taxon>Verrucomicrobiia</taxon>
        <taxon>Verrucomicrobiales</taxon>
        <taxon>Verrucomicrobiaceae</taxon>
        <taxon>Luteolibacter</taxon>
    </lineage>
</organism>
<dbReference type="RefSeq" id="WP_341406753.1">
    <property type="nucleotide sequence ID" value="NZ_JBBUKT010000009.1"/>
</dbReference>
<comment type="caution">
    <text evidence="2">The sequence shown here is derived from an EMBL/GenBank/DDBJ whole genome shotgun (WGS) entry which is preliminary data.</text>
</comment>
<evidence type="ECO:0000313" key="2">
    <source>
        <dbReference type="EMBL" id="MEK7952994.1"/>
    </source>
</evidence>
<evidence type="ECO:0000256" key="1">
    <source>
        <dbReference type="SAM" id="MobiDB-lite"/>
    </source>
</evidence>
<accession>A0ABU9AYZ6</accession>
<gene>
    <name evidence="2" type="ORF">WKV53_20945</name>
</gene>
<dbReference type="Proteomes" id="UP001371305">
    <property type="component" value="Unassembled WGS sequence"/>
</dbReference>
<protein>
    <recommendedName>
        <fullName evidence="4">Anti-sigma factor</fullName>
    </recommendedName>
</protein>
<sequence>MDKEEARFILRCFRPDGADAGNPDFAEALAWAAKDRELGEWLARERARDADFATALNSVGIPPVLREEILVSLAMERGDAAVYPDRFDVSVIGAMADIRPPSALRGEILSAMERTAAEPVSRRRWWHFGLSAAAAAGIALAFLASRPHEGADGVVSNPAEETSLGSNGPGTSGGGVIPVVASLPISQVEEEFIKTFESPGFKLDLNDPDHHALFDHLQAAKLPCPNRCLPKGLKDIPGLGCRELDIEGKKGALVCFKQENNVVHLVVFKRCDVSCKLPKEGQPAYGNHGKWSVARWSDEDWVFVLMGEKDADRKQDVDRKRLEDMF</sequence>
<keyword evidence="3" id="KW-1185">Reference proteome</keyword>
<feature type="region of interest" description="Disordered" evidence="1">
    <location>
        <begin position="151"/>
        <end position="171"/>
    </location>
</feature>
<evidence type="ECO:0008006" key="4">
    <source>
        <dbReference type="Google" id="ProtNLM"/>
    </source>
</evidence>
<proteinExistence type="predicted"/>
<dbReference type="EMBL" id="JBBUKT010000009">
    <property type="protein sequence ID" value="MEK7952994.1"/>
    <property type="molecule type" value="Genomic_DNA"/>
</dbReference>
<evidence type="ECO:0000313" key="3">
    <source>
        <dbReference type="Proteomes" id="UP001371305"/>
    </source>
</evidence>
<reference evidence="2 3" key="1">
    <citation type="submission" date="2024-04" db="EMBL/GenBank/DDBJ databases">
        <title>Luteolibacter sp. isolated from soil.</title>
        <authorList>
            <person name="An J."/>
        </authorList>
    </citation>
    <scope>NUCLEOTIDE SEQUENCE [LARGE SCALE GENOMIC DNA]</scope>
    <source>
        <strain evidence="2 3">Y139</strain>
    </source>
</reference>
<name>A0ABU9AYZ6_9BACT</name>